<dbReference type="Pfam" id="PF00392">
    <property type="entry name" value="GntR"/>
    <property type="match status" value="1"/>
</dbReference>
<dbReference type="InterPro" id="IPR036388">
    <property type="entry name" value="WH-like_DNA-bd_sf"/>
</dbReference>
<reference evidence="5 6" key="1">
    <citation type="submission" date="2022-09" db="EMBL/GenBank/DDBJ databases">
        <title>Draft genome of isolate Be4.</title>
        <authorList>
            <person name="Sanchez-Castro I."/>
            <person name="Martinez-Rodriguez P."/>
            <person name="Descostes M."/>
            <person name="Merroun M."/>
        </authorList>
    </citation>
    <scope>NUCLEOTIDE SEQUENCE [LARGE SCALE GENOMIC DNA]</scope>
    <source>
        <strain evidence="5 6">Be4</strain>
    </source>
</reference>
<sequence length="218" mass="23794">MQNASPGTTKGRLNHSLLTQQLVDALREKILSGELPPGERLVEERLSEEFAVSRMPVREALRQLAASGLVIIEPRKGASVAQFHLDQLRELVEVRATLEALNARLAAKRHDPQQIAALQALLDEGVQRASTADADVLGVLNTKFHVALGQVAANSVLQEVMSSLRDRTAIFFTPLNRDRAPQNWEEHAAILRAVIKGDSELAGLLAARHIYNAAGIEP</sequence>
<dbReference type="SUPFAM" id="SSF46785">
    <property type="entry name" value="Winged helix' DNA-binding domain"/>
    <property type="match status" value="1"/>
</dbReference>
<name>A0ABT2PS16_9BURK</name>
<dbReference type="PRINTS" id="PR00035">
    <property type="entry name" value="HTHGNTR"/>
</dbReference>
<dbReference type="PANTHER" id="PTHR43537">
    <property type="entry name" value="TRANSCRIPTIONAL REGULATOR, GNTR FAMILY"/>
    <property type="match status" value="1"/>
</dbReference>
<dbReference type="InterPro" id="IPR036390">
    <property type="entry name" value="WH_DNA-bd_sf"/>
</dbReference>
<evidence type="ECO:0000313" key="6">
    <source>
        <dbReference type="Proteomes" id="UP001525968"/>
    </source>
</evidence>
<organism evidence="5 6">
    <name type="scientific">Acidovorax bellezanensis</name>
    <dbReference type="NCBI Taxonomy" id="2976702"/>
    <lineage>
        <taxon>Bacteria</taxon>
        <taxon>Pseudomonadati</taxon>
        <taxon>Pseudomonadota</taxon>
        <taxon>Betaproteobacteria</taxon>
        <taxon>Burkholderiales</taxon>
        <taxon>Comamonadaceae</taxon>
        <taxon>Acidovorax</taxon>
    </lineage>
</organism>
<evidence type="ECO:0000313" key="5">
    <source>
        <dbReference type="EMBL" id="MCT9813269.1"/>
    </source>
</evidence>
<keyword evidence="3" id="KW-0804">Transcription</keyword>
<dbReference type="InterPro" id="IPR011711">
    <property type="entry name" value="GntR_C"/>
</dbReference>
<dbReference type="Proteomes" id="UP001525968">
    <property type="component" value="Unassembled WGS sequence"/>
</dbReference>
<protein>
    <submittedName>
        <fullName evidence="5">GntR family transcriptional regulator</fullName>
    </submittedName>
</protein>
<dbReference type="SMART" id="SM00895">
    <property type="entry name" value="FCD"/>
    <property type="match status" value="1"/>
</dbReference>
<evidence type="ECO:0000256" key="1">
    <source>
        <dbReference type="ARBA" id="ARBA00023015"/>
    </source>
</evidence>
<proteinExistence type="predicted"/>
<gene>
    <name evidence="5" type="ORF">N0K08_21780</name>
</gene>
<dbReference type="EMBL" id="JAODYH010000017">
    <property type="protein sequence ID" value="MCT9813269.1"/>
    <property type="molecule type" value="Genomic_DNA"/>
</dbReference>
<dbReference type="RefSeq" id="WP_261502522.1">
    <property type="nucleotide sequence ID" value="NZ_JAODYH010000017.1"/>
</dbReference>
<evidence type="ECO:0000256" key="2">
    <source>
        <dbReference type="ARBA" id="ARBA00023125"/>
    </source>
</evidence>
<dbReference type="InterPro" id="IPR000524">
    <property type="entry name" value="Tscrpt_reg_HTH_GntR"/>
</dbReference>
<dbReference type="SUPFAM" id="SSF48008">
    <property type="entry name" value="GntR ligand-binding domain-like"/>
    <property type="match status" value="1"/>
</dbReference>
<feature type="domain" description="HTH gntR-type" evidence="4">
    <location>
        <begin position="16"/>
        <end position="83"/>
    </location>
</feature>
<dbReference type="SMART" id="SM00345">
    <property type="entry name" value="HTH_GNTR"/>
    <property type="match status" value="1"/>
</dbReference>
<dbReference type="InterPro" id="IPR008920">
    <property type="entry name" value="TF_FadR/GntR_C"/>
</dbReference>
<evidence type="ECO:0000256" key="3">
    <source>
        <dbReference type="ARBA" id="ARBA00023163"/>
    </source>
</evidence>
<keyword evidence="6" id="KW-1185">Reference proteome</keyword>
<keyword evidence="1" id="KW-0805">Transcription regulation</keyword>
<dbReference type="Gene3D" id="1.20.120.530">
    <property type="entry name" value="GntR ligand-binding domain-like"/>
    <property type="match status" value="1"/>
</dbReference>
<keyword evidence="2" id="KW-0238">DNA-binding</keyword>
<dbReference type="Pfam" id="PF07729">
    <property type="entry name" value="FCD"/>
    <property type="match status" value="1"/>
</dbReference>
<dbReference type="PROSITE" id="PS50949">
    <property type="entry name" value="HTH_GNTR"/>
    <property type="match status" value="1"/>
</dbReference>
<comment type="caution">
    <text evidence="5">The sequence shown here is derived from an EMBL/GenBank/DDBJ whole genome shotgun (WGS) entry which is preliminary data.</text>
</comment>
<dbReference type="Gene3D" id="1.10.10.10">
    <property type="entry name" value="Winged helix-like DNA-binding domain superfamily/Winged helix DNA-binding domain"/>
    <property type="match status" value="1"/>
</dbReference>
<dbReference type="PANTHER" id="PTHR43537:SF5">
    <property type="entry name" value="UXU OPERON TRANSCRIPTIONAL REGULATOR"/>
    <property type="match status" value="1"/>
</dbReference>
<dbReference type="CDD" id="cd07377">
    <property type="entry name" value="WHTH_GntR"/>
    <property type="match status" value="1"/>
</dbReference>
<evidence type="ECO:0000259" key="4">
    <source>
        <dbReference type="PROSITE" id="PS50949"/>
    </source>
</evidence>
<accession>A0ABT2PS16</accession>